<dbReference type="EMBL" id="FWYB01000005">
    <property type="protein sequence ID" value="SMC91838.1"/>
    <property type="molecule type" value="Genomic_DNA"/>
</dbReference>
<dbReference type="InterPro" id="IPR028082">
    <property type="entry name" value="Peripla_BP_I"/>
</dbReference>
<dbReference type="InterPro" id="IPR000524">
    <property type="entry name" value="Tscrpt_reg_HTH_GntR"/>
</dbReference>
<evidence type="ECO:0000259" key="4">
    <source>
        <dbReference type="PROSITE" id="PS50949"/>
    </source>
</evidence>
<dbReference type="InterPro" id="IPR036390">
    <property type="entry name" value="WH_DNA-bd_sf"/>
</dbReference>
<dbReference type="CDD" id="cd07377">
    <property type="entry name" value="WHTH_GntR"/>
    <property type="match status" value="1"/>
</dbReference>
<dbReference type="Pfam" id="PF00392">
    <property type="entry name" value="GntR"/>
    <property type="match status" value="1"/>
</dbReference>
<evidence type="ECO:0000256" key="2">
    <source>
        <dbReference type="ARBA" id="ARBA00023125"/>
    </source>
</evidence>
<dbReference type="SUPFAM" id="SSF46785">
    <property type="entry name" value="Winged helix' DNA-binding domain"/>
    <property type="match status" value="1"/>
</dbReference>
<keyword evidence="3" id="KW-0804">Transcription</keyword>
<dbReference type="GO" id="GO:0003677">
    <property type="term" value="F:DNA binding"/>
    <property type="evidence" value="ECO:0007669"/>
    <property type="project" value="UniProtKB-KW"/>
</dbReference>
<dbReference type="PROSITE" id="PS50949">
    <property type="entry name" value="HTH_GNTR"/>
    <property type="match status" value="1"/>
</dbReference>
<keyword evidence="1" id="KW-0805">Transcription regulation</keyword>
<feature type="domain" description="HTH gntR-type" evidence="4">
    <location>
        <begin position="19"/>
        <end position="87"/>
    </location>
</feature>
<dbReference type="STRING" id="475255.SAMN04488101_105219"/>
<evidence type="ECO:0000313" key="6">
    <source>
        <dbReference type="Proteomes" id="UP000192678"/>
    </source>
</evidence>
<dbReference type="Proteomes" id="UP000192678">
    <property type="component" value="Unassembled WGS sequence"/>
</dbReference>
<dbReference type="PANTHER" id="PTHR38445">
    <property type="entry name" value="HTH-TYPE TRANSCRIPTIONAL REPRESSOR YTRA"/>
    <property type="match status" value="1"/>
</dbReference>
<evidence type="ECO:0000256" key="3">
    <source>
        <dbReference type="ARBA" id="ARBA00023163"/>
    </source>
</evidence>
<dbReference type="AlphaFoldDB" id="A0A1W2D449"/>
<keyword evidence="6" id="KW-1185">Reference proteome</keyword>
<dbReference type="PANTHER" id="PTHR38445:SF10">
    <property type="entry name" value="GNTR-FAMILY TRANSCRIPTIONAL REGULATOR"/>
    <property type="match status" value="1"/>
</dbReference>
<accession>A0A1W2D449</accession>
<sequence>MENIPGNTSVITINNSNSLPIYKQIMQSVRESISSGKLKLGDMLPSVNSIAADFSIARGSIFKAFGELRNAGIIDSIPGKGYFVTKSSLPADKNIFLLMSTFNPYREILYNAFVKQIKGSATVDIYFHHHNIKVFETLISNHAAHYNTFVIMPEIHKQTERILMQLDQKKLYLLDAGMKDFGAKYPFVCQNYEKDIYNLLKTHIIRIEKYKRVVLLFSSNSRSYEIITGFESFVKEYKLSTEVVRDTENFKFRKHDLYITTDDNDLVRLIQKSKSNNWSLGRDIGVVSYNETPLKSVIAEGITTITSDFVKMGTDMANMIIKNKRESLENPFLIIDRNSF</sequence>
<dbReference type="InterPro" id="IPR046335">
    <property type="entry name" value="LacI/GalR-like_sensor"/>
</dbReference>
<dbReference type="SUPFAM" id="SSF53822">
    <property type="entry name" value="Periplasmic binding protein-like I"/>
    <property type="match status" value="1"/>
</dbReference>
<reference evidence="5 6" key="1">
    <citation type="submission" date="2017-04" db="EMBL/GenBank/DDBJ databases">
        <authorList>
            <person name="Afonso C.L."/>
            <person name="Miller P.J."/>
            <person name="Scott M.A."/>
            <person name="Spackman E."/>
            <person name="Goraichik I."/>
            <person name="Dimitrov K.M."/>
            <person name="Suarez D.L."/>
            <person name="Swayne D.E."/>
        </authorList>
    </citation>
    <scope>NUCLEOTIDE SEQUENCE [LARGE SCALE GENOMIC DNA]</scope>
    <source>
        <strain evidence="5 6">DSM 19625</strain>
    </source>
</reference>
<dbReference type="SMART" id="SM00345">
    <property type="entry name" value="HTH_GNTR"/>
    <property type="match status" value="1"/>
</dbReference>
<dbReference type="Gene3D" id="1.10.10.10">
    <property type="entry name" value="Winged helix-like DNA-binding domain superfamily/Winged helix DNA-binding domain"/>
    <property type="match status" value="1"/>
</dbReference>
<proteinExistence type="predicted"/>
<dbReference type="RefSeq" id="WP_084289554.1">
    <property type="nucleotide sequence ID" value="NZ_FWYB01000005.1"/>
</dbReference>
<dbReference type="Gene3D" id="3.40.50.2300">
    <property type="match status" value="2"/>
</dbReference>
<evidence type="ECO:0000313" key="5">
    <source>
        <dbReference type="EMBL" id="SMC91838.1"/>
    </source>
</evidence>
<dbReference type="GO" id="GO:0003700">
    <property type="term" value="F:DNA-binding transcription factor activity"/>
    <property type="evidence" value="ECO:0007669"/>
    <property type="project" value="InterPro"/>
</dbReference>
<keyword evidence="2" id="KW-0238">DNA-binding</keyword>
<protein>
    <submittedName>
        <fullName evidence="5">Transcriptional regulator, GntR family</fullName>
    </submittedName>
</protein>
<evidence type="ECO:0000256" key="1">
    <source>
        <dbReference type="ARBA" id="ARBA00023015"/>
    </source>
</evidence>
<dbReference type="InterPro" id="IPR036388">
    <property type="entry name" value="WH-like_DNA-bd_sf"/>
</dbReference>
<gene>
    <name evidence="5" type="ORF">SAMN04488101_105219</name>
</gene>
<organism evidence="5 6">
    <name type="scientific">Pedobacter nyackensis</name>
    <dbReference type="NCBI Taxonomy" id="475255"/>
    <lineage>
        <taxon>Bacteria</taxon>
        <taxon>Pseudomonadati</taxon>
        <taxon>Bacteroidota</taxon>
        <taxon>Sphingobacteriia</taxon>
        <taxon>Sphingobacteriales</taxon>
        <taxon>Sphingobacteriaceae</taxon>
        <taxon>Pedobacter</taxon>
    </lineage>
</organism>
<name>A0A1W2D449_9SPHI</name>
<dbReference type="Pfam" id="PF13377">
    <property type="entry name" value="Peripla_BP_3"/>
    <property type="match status" value="1"/>
</dbReference>